<comment type="caution">
    <text evidence="2">The sequence shown here is derived from an EMBL/GenBank/DDBJ whole genome shotgun (WGS) entry which is preliminary data.</text>
</comment>
<dbReference type="Proteomes" id="UP001596540">
    <property type="component" value="Unassembled WGS sequence"/>
</dbReference>
<evidence type="ECO:0000259" key="1">
    <source>
        <dbReference type="Pfam" id="PF03435"/>
    </source>
</evidence>
<reference evidence="3" key="1">
    <citation type="journal article" date="2019" name="Int. J. Syst. Evol. Microbiol.">
        <title>The Global Catalogue of Microorganisms (GCM) 10K type strain sequencing project: providing services to taxonomists for standard genome sequencing and annotation.</title>
        <authorList>
            <consortium name="The Broad Institute Genomics Platform"/>
            <consortium name="The Broad Institute Genome Sequencing Center for Infectious Disease"/>
            <person name="Wu L."/>
            <person name="Ma J."/>
        </authorList>
    </citation>
    <scope>NUCLEOTIDE SEQUENCE [LARGE SCALE GENOMIC DNA]</scope>
    <source>
        <strain evidence="3">CGMCC 4.7382</strain>
    </source>
</reference>
<name>A0ABW2KIQ9_9ACTN</name>
<evidence type="ECO:0000313" key="3">
    <source>
        <dbReference type="Proteomes" id="UP001596540"/>
    </source>
</evidence>
<organism evidence="2 3">
    <name type="scientific">Marinactinospora rubrisoli</name>
    <dbReference type="NCBI Taxonomy" id="2715399"/>
    <lineage>
        <taxon>Bacteria</taxon>
        <taxon>Bacillati</taxon>
        <taxon>Actinomycetota</taxon>
        <taxon>Actinomycetes</taxon>
        <taxon>Streptosporangiales</taxon>
        <taxon>Nocardiopsidaceae</taxon>
        <taxon>Marinactinospora</taxon>
    </lineage>
</organism>
<evidence type="ECO:0000313" key="2">
    <source>
        <dbReference type="EMBL" id="MFC7329778.1"/>
    </source>
</evidence>
<dbReference type="SUPFAM" id="SSF51735">
    <property type="entry name" value="NAD(P)-binding Rossmann-fold domains"/>
    <property type="match status" value="1"/>
</dbReference>
<dbReference type="Gene3D" id="3.40.50.720">
    <property type="entry name" value="NAD(P)-binding Rossmann-like Domain"/>
    <property type="match status" value="1"/>
</dbReference>
<dbReference type="Pfam" id="PF03435">
    <property type="entry name" value="Sacchrp_dh_NADP"/>
    <property type="match status" value="1"/>
</dbReference>
<dbReference type="InterPro" id="IPR005097">
    <property type="entry name" value="Sacchrp_dh_NADP-bd"/>
</dbReference>
<accession>A0ABW2KIQ9</accession>
<protein>
    <submittedName>
        <fullName evidence="2">Saccharopine dehydrogenase NADP-binding domain-containing protein</fullName>
    </submittedName>
</protein>
<dbReference type="EMBL" id="JBHTBH010000009">
    <property type="protein sequence ID" value="MFC7329778.1"/>
    <property type="molecule type" value="Genomic_DNA"/>
</dbReference>
<dbReference type="PANTHER" id="PTHR43781:SF1">
    <property type="entry name" value="SACCHAROPINE DEHYDROGENASE"/>
    <property type="match status" value="1"/>
</dbReference>
<feature type="domain" description="Saccharopine dehydrogenase NADP binding" evidence="1">
    <location>
        <begin position="7"/>
        <end position="104"/>
    </location>
</feature>
<dbReference type="InterPro" id="IPR036291">
    <property type="entry name" value="NAD(P)-bd_dom_sf"/>
</dbReference>
<keyword evidence="3" id="KW-1185">Reference proteome</keyword>
<sequence length="361" mass="36172">MSGRPVGVLGGSGTVGRVVLDRLAGHGIGPLRVGGRDPRRATAAAASVSGAEAVAADVADPEALAAFCAGCSVVVNCAGPSYRVLDTVARAALAAGADYVDAAGDAVAMRALEARPTPVASRGGRRAAVFSAGLMPGLSGLLPRLLTAAGPPDRLEVYVGGATAISELSAVDVLLTRGPEHGSPLAAWRDGGVAERALTPLRGVVLPGFRGRVHAWPFLSAEAAELAARSGARELRAYTVYASERLPEALAAAWADETAAVETHVPAVVAAAAADVGVGGPWYALLAHARPGPGNREGPTRLLLRTPDSYALSGVVAALAVRAVAAGEVPPGVHTAANVLDPRQVLDALAGDPLVDGIELG</sequence>
<dbReference type="RefSeq" id="WP_379872432.1">
    <property type="nucleotide sequence ID" value="NZ_JBHTBH010000009.1"/>
</dbReference>
<proteinExistence type="predicted"/>
<dbReference type="PANTHER" id="PTHR43781">
    <property type="entry name" value="SACCHAROPINE DEHYDROGENASE"/>
    <property type="match status" value="1"/>
</dbReference>
<gene>
    <name evidence="2" type="ORF">ACFQRF_18765</name>
</gene>